<evidence type="ECO:0000313" key="6">
    <source>
        <dbReference type="EMBL" id="GFM35168.1"/>
    </source>
</evidence>
<accession>A0A7J0BNI1</accession>
<dbReference type="InterPro" id="IPR003594">
    <property type="entry name" value="HATPase_dom"/>
</dbReference>
<dbReference type="AlphaFoldDB" id="A0A7J0BNI1"/>
<dbReference type="Proteomes" id="UP000503840">
    <property type="component" value="Unassembled WGS sequence"/>
</dbReference>
<organism evidence="6 7">
    <name type="scientific">Desulfovibrio subterraneus</name>
    <dbReference type="NCBI Taxonomy" id="2718620"/>
    <lineage>
        <taxon>Bacteria</taxon>
        <taxon>Pseudomonadati</taxon>
        <taxon>Thermodesulfobacteriota</taxon>
        <taxon>Desulfovibrionia</taxon>
        <taxon>Desulfovibrionales</taxon>
        <taxon>Desulfovibrionaceae</taxon>
        <taxon>Desulfovibrio</taxon>
    </lineage>
</organism>
<evidence type="ECO:0000313" key="7">
    <source>
        <dbReference type="Proteomes" id="UP000503840"/>
    </source>
</evidence>
<dbReference type="GO" id="GO:0000155">
    <property type="term" value="F:phosphorelay sensor kinase activity"/>
    <property type="evidence" value="ECO:0007669"/>
    <property type="project" value="InterPro"/>
</dbReference>
<dbReference type="EMBL" id="BLVO01000016">
    <property type="protein sequence ID" value="GFM35168.1"/>
    <property type="molecule type" value="Genomic_DNA"/>
</dbReference>
<comment type="catalytic activity">
    <reaction evidence="1">
        <text>ATP + protein L-histidine = ADP + protein N-phospho-L-histidine.</text>
        <dbReference type="EC" id="2.7.13.3"/>
    </reaction>
</comment>
<reference evidence="6 7" key="1">
    <citation type="submission" date="2020-05" db="EMBL/GenBank/DDBJ databases">
        <title>Draft genome sequence of Desulfovibrio sp. strain HN2T.</title>
        <authorList>
            <person name="Ueno A."/>
            <person name="Tamazawa S."/>
            <person name="Tamamura S."/>
            <person name="Murakami T."/>
            <person name="Kiyama T."/>
            <person name="Inomata H."/>
            <person name="Amano Y."/>
            <person name="Miyakawa K."/>
            <person name="Tamaki H."/>
            <person name="Naganuma T."/>
            <person name="Kaneko K."/>
        </authorList>
    </citation>
    <scope>NUCLEOTIDE SEQUENCE [LARGE SCALE GENOMIC DNA]</scope>
    <source>
        <strain evidence="6 7">HN2</strain>
    </source>
</reference>
<dbReference type="SMART" id="SM00388">
    <property type="entry name" value="HisKA"/>
    <property type="match status" value="1"/>
</dbReference>
<evidence type="ECO:0000256" key="4">
    <source>
        <dbReference type="SAM" id="MobiDB-lite"/>
    </source>
</evidence>
<evidence type="ECO:0000256" key="3">
    <source>
        <dbReference type="ARBA" id="ARBA00022553"/>
    </source>
</evidence>
<gene>
    <name evidence="6" type="ORF">DSM101010T_35330</name>
</gene>
<name>A0A7J0BNI1_9BACT</name>
<dbReference type="PROSITE" id="PS50109">
    <property type="entry name" value="HIS_KIN"/>
    <property type="match status" value="1"/>
</dbReference>
<dbReference type="InterPro" id="IPR004358">
    <property type="entry name" value="Sig_transdc_His_kin-like_C"/>
</dbReference>
<protein>
    <recommendedName>
        <fullName evidence="2">histidine kinase</fullName>
        <ecNumber evidence="2">2.7.13.3</ecNumber>
    </recommendedName>
</protein>
<keyword evidence="7" id="KW-1185">Reference proteome</keyword>
<dbReference type="InterPro" id="IPR036097">
    <property type="entry name" value="HisK_dim/P_sf"/>
</dbReference>
<dbReference type="CDD" id="cd00082">
    <property type="entry name" value="HisKA"/>
    <property type="match status" value="1"/>
</dbReference>
<dbReference type="PRINTS" id="PR00344">
    <property type="entry name" value="BCTRLSENSOR"/>
</dbReference>
<dbReference type="PANTHER" id="PTHR43065:SF42">
    <property type="entry name" value="TWO-COMPONENT SENSOR PPRA"/>
    <property type="match status" value="1"/>
</dbReference>
<sequence length="275" mass="29801">MSTWQTVRMARQDELGFIQEPLMRSHRLAALGEIALGIAHEINTPLGIIGQEVELLRHHLGQSGGVTPESDESLRQIQNQVDRCAEIIHSLLSLASTKSPIPQKADATSLVDGMVTLMEREVRKKGITIQRHYPKSALGITTDPPLLRQVVLNLLNNAAQAITDKGEIHVTVRHEGTDFWVLSVRDNGCGIPAEDIARIFNPFYTTKQPGVGSGLGLTITASIVSKLGGFIEVGSTQGLGAEFIAHFPVKDTGREAGKNATSPTPETPARKRGRK</sequence>
<evidence type="ECO:0000259" key="5">
    <source>
        <dbReference type="PROSITE" id="PS50109"/>
    </source>
</evidence>
<dbReference type="Pfam" id="PF02518">
    <property type="entry name" value="HATPase_c"/>
    <property type="match status" value="1"/>
</dbReference>
<dbReference type="Gene3D" id="1.10.287.130">
    <property type="match status" value="1"/>
</dbReference>
<dbReference type="EC" id="2.7.13.3" evidence="2"/>
<evidence type="ECO:0000256" key="2">
    <source>
        <dbReference type="ARBA" id="ARBA00012438"/>
    </source>
</evidence>
<dbReference type="SUPFAM" id="SSF55874">
    <property type="entry name" value="ATPase domain of HSP90 chaperone/DNA topoisomerase II/histidine kinase"/>
    <property type="match status" value="1"/>
</dbReference>
<proteinExistence type="predicted"/>
<dbReference type="InterPro" id="IPR003661">
    <property type="entry name" value="HisK_dim/P_dom"/>
</dbReference>
<dbReference type="Gene3D" id="3.30.565.10">
    <property type="entry name" value="Histidine kinase-like ATPase, C-terminal domain"/>
    <property type="match status" value="1"/>
</dbReference>
<dbReference type="InterPro" id="IPR036890">
    <property type="entry name" value="HATPase_C_sf"/>
</dbReference>
<dbReference type="SMART" id="SM00387">
    <property type="entry name" value="HATPase_c"/>
    <property type="match status" value="1"/>
</dbReference>
<evidence type="ECO:0000256" key="1">
    <source>
        <dbReference type="ARBA" id="ARBA00000085"/>
    </source>
</evidence>
<dbReference type="PANTHER" id="PTHR43065">
    <property type="entry name" value="SENSOR HISTIDINE KINASE"/>
    <property type="match status" value="1"/>
</dbReference>
<comment type="caution">
    <text evidence="6">The sequence shown here is derived from an EMBL/GenBank/DDBJ whole genome shotgun (WGS) entry which is preliminary data.</text>
</comment>
<dbReference type="Pfam" id="PF00512">
    <property type="entry name" value="HisKA"/>
    <property type="match status" value="1"/>
</dbReference>
<feature type="region of interest" description="Disordered" evidence="4">
    <location>
        <begin position="252"/>
        <end position="275"/>
    </location>
</feature>
<keyword evidence="3" id="KW-0597">Phosphoprotein</keyword>
<feature type="domain" description="Histidine kinase" evidence="5">
    <location>
        <begin position="37"/>
        <end position="251"/>
    </location>
</feature>
<dbReference type="SUPFAM" id="SSF47384">
    <property type="entry name" value="Homodimeric domain of signal transducing histidine kinase"/>
    <property type="match status" value="1"/>
</dbReference>
<dbReference type="InterPro" id="IPR005467">
    <property type="entry name" value="His_kinase_dom"/>
</dbReference>